<evidence type="ECO:0000256" key="5">
    <source>
        <dbReference type="PIRNR" id="PIRNR038994"/>
    </source>
</evidence>
<dbReference type="PIRSF" id="PIRSF038994">
    <property type="entry name" value="NagA"/>
    <property type="match status" value="1"/>
</dbReference>
<evidence type="ECO:0000259" key="9">
    <source>
        <dbReference type="Pfam" id="PF01979"/>
    </source>
</evidence>
<keyword evidence="3 5" id="KW-0378">Hydrolase</keyword>
<feature type="binding site" evidence="7">
    <location>
        <position position="261"/>
    </location>
    <ligand>
        <name>substrate</name>
    </ligand>
</feature>
<feature type="binding site" evidence="8">
    <location>
        <position position="205"/>
    </location>
    <ligand>
        <name>Zn(2+)</name>
        <dbReference type="ChEBI" id="CHEBI:29105"/>
    </ligand>
</feature>
<comment type="caution">
    <text evidence="10">The sequence shown here is derived from an EMBL/GenBank/DDBJ whole genome shotgun (WGS) entry which is preliminary data.</text>
</comment>
<dbReference type="PANTHER" id="PTHR11113">
    <property type="entry name" value="N-ACETYLGLUCOSAMINE-6-PHOSPHATE DEACETYLASE"/>
    <property type="match status" value="1"/>
</dbReference>
<feature type="binding site" evidence="7">
    <location>
        <begin position="229"/>
        <end position="230"/>
    </location>
    <ligand>
        <name>substrate</name>
    </ligand>
</feature>
<evidence type="ECO:0000313" key="10">
    <source>
        <dbReference type="EMBL" id="HIY65354.1"/>
    </source>
</evidence>
<dbReference type="PANTHER" id="PTHR11113:SF14">
    <property type="entry name" value="N-ACETYLGLUCOSAMINE-6-PHOSPHATE DEACETYLASE"/>
    <property type="match status" value="1"/>
</dbReference>
<feature type="binding site" evidence="7">
    <location>
        <position position="150"/>
    </location>
    <ligand>
        <name>substrate</name>
    </ligand>
</feature>
<comment type="cofactor">
    <cofactor evidence="8">
        <name>a divalent metal cation</name>
        <dbReference type="ChEBI" id="CHEBI:60240"/>
    </cofactor>
    <text evidence="8">Binds 1 divalent metal cation per subunit.</text>
</comment>
<evidence type="ECO:0000256" key="7">
    <source>
        <dbReference type="PIRSR" id="PIRSR038994-2"/>
    </source>
</evidence>
<sequence length="396" mass="40921">MNGVLSADPGRTVIHSVRILGAADEADWILFEDGRVRELGRGDSWRQHEADAIIDARETAGPDALLTPGFIDLHGHGGGGHAHEGGRDAILAARAFHLQHGTTRAVVSFATAPIHQLASHVATVAELVGRAGILGSHLEGPFLAPERKGAHDAALLCAPEPSLIDTLLQAGDGTVRQVTIAPELAGGIDAVRRIVDAGAVCAVGHTNADRDTAARAFDAGASLLTHVFNAMPGLLHRSPGPIGAALSNHDVTLEIIVDDTHVHADLVRTVAAAAPTRTAFVTDAMVAAGMPDGEYLLGALDVTVRDGVARLTEGDAIAGSTLTQDDALRRAVRAGVPLEVAVNALTRIPAAALAEENLGKLSVGSIADAVLLDADLAVRAVWVDGKRSVGRQMPTQ</sequence>
<dbReference type="Proteomes" id="UP000824005">
    <property type="component" value="Unassembled WGS sequence"/>
</dbReference>
<evidence type="ECO:0000256" key="6">
    <source>
        <dbReference type="PIRSR" id="PIRSR038994-1"/>
    </source>
</evidence>
<dbReference type="NCBIfam" id="TIGR00221">
    <property type="entry name" value="nagA"/>
    <property type="match status" value="1"/>
</dbReference>
<evidence type="ECO:0000256" key="3">
    <source>
        <dbReference type="ARBA" id="ARBA00022801"/>
    </source>
</evidence>
<dbReference type="GO" id="GO:0006046">
    <property type="term" value="P:N-acetylglucosamine catabolic process"/>
    <property type="evidence" value="ECO:0007669"/>
    <property type="project" value="TreeGrafter"/>
</dbReference>
<dbReference type="Gene3D" id="3.20.20.140">
    <property type="entry name" value="Metal-dependent hydrolases"/>
    <property type="match status" value="1"/>
</dbReference>
<name>A0A9D1YT44_9MICO</name>
<dbReference type="EC" id="3.5.1.25" evidence="10"/>
<feature type="active site" description="Proton donor/acceptor" evidence="6">
    <location>
        <position position="283"/>
    </location>
</feature>
<accession>A0A9D1YT44</accession>
<evidence type="ECO:0000256" key="2">
    <source>
        <dbReference type="ARBA" id="ARBA00022723"/>
    </source>
</evidence>
<gene>
    <name evidence="10" type="primary">nagA</name>
    <name evidence="10" type="ORF">H9830_03655</name>
</gene>
<dbReference type="EMBL" id="DXDC01000109">
    <property type="protein sequence ID" value="HIY65354.1"/>
    <property type="molecule type" value="Genomic_DNA"/>
</dbReference>
<evidence type="ECO:0000256" key="8">
    <source>
        <dbReference type="PIRSR" id="PIRSR038994-3"/>
    </source>
</evidence>
<feature type="binding site" evidence="8">
    <location>
        <position position="139"/>
    </location>
    <ligand>
        <name>Zn(2+)</name>
        <dbReference type="ChEBI" id="CHEBI:29105"/>
    </ligand>
</feature>
<feature type="binding site" evidence="7">
    <location>
        <position position="237"/>
    </location>
    <ligand>
        <name>substrate</name>
    </ligand>
</feature>
<dbReference type="InterPro" id="IPR011059">
    <property type="entry name" value="Metal-dep_hydrolase_composite"/>
</dbReference>
<feature type="domain" description="Amidohydrolase-related" evidence="9">
    <location>
        <begin position="66"/>
        <end position="386"/>
    </location>
</feature>
<dbReference type="Gene3D" id="2.30.40.10">
    <property type="entry name" value="Urease, subunit C, domain 1"/>
    <property type="match status" value="1"/>
</dbReference>
<evidence type="ECO:0000313" key="11">
    <source>
        <dbReference type="Proteomes" id="UP000824005"/>
    </source>
</evidence>
<organism evidence="10 11">
    <name type="scientific">Candidatus Agrococcus pullicola</name>
    <dbReference type="NCBI Taxonomy" id="2838429"/>
    <lineage>
        <taxon>Bacteria</taxon>
        <taxon>Bacillati</taxon>
        <taxon>Actinomycetota</taxon>
        <taxon>Actinomycetes</taxon>
        <taxon>Micrococcales</taxon>
        <taxon>Microbacteriaceae</taxon>
        <taxon>Agrococcus</taxon>
    </lineage>
</organism>
<dbReference type="SUPFAM" id="SSF51338">
    <property type="entry name" value="Composite domain of metallo-dependent hydrolases"/>
    <property type="match status" value="1"/>
</dbReference>
<dbReference type="InterPro" id="IPR003764">
    <property type="entry name" value="GlcNAc_6-P_deAcase"/>
</dbReference>
<dbReference type="InterPro" id="IPR006680">
    <property type="entry name" value="Amidohydro-rel"/>
</dbReference>
<dbReference type="AlphaFoldDB" id="A0A9D1YT44"/>
<feature type="binding site" evidence="7">
    <location>
        <begin position="317"/>
        <end position="319"/>
    </location>
    <ligand>
        <name>substrate</name>
    </ligand>
</feature>
<dbReference type="SUPFAM" id="SSF51556">
    <property type="entry name" value="Metallo-dependent hydrolases"/>
    <property type="match status" value="1"/>
</dbReference>
<evidence type="ECO:0000256" key="4">
    <source>
        <dbReference type="ARBA" id="ARBA00023277"/>
    </source>
</evidence>
<evidence type="ECO:0000256" key="1">
    <source>
        <dbReference type="ARBA" id="ARBA00010716"/>
    </source>
</evidence>
<keyword evidence="4 5" id="KW-0119">Carbohydrate metabolism</keyword>
<dbReference type="InterPro" id="IPR032466">
    <property type="entry name" value="Metal_Hydrolase"/>
</dbReference>
<feature type="binding site" evidence="8">
    <location>
        <position position="226"/>
    </location>
    <ligand>
        <name>Zn(2+)</name>
        <dbReference type="ChEBI" id="CHEBI:29105"/>
    </ligand>
</feature>
<reference evidence="10" key="1">
    <citation type="journal article" date="2021" name="PeerJ">
        <title>Extensive microbial diversity within the chicken gut microbiome revealed by metagenomics and culture.</title>
        <authorList>
            <person name="Gilroy R."/>
            <person name="Ravi A."/>
            <person name="Getino M."/>
            <person name="Pursley I."/>
            <person name="Horton D.L."/>
            <person name="Alikhan N.F."/>
            <person name="Baker D."/>
            <person name="Gharbi K."/>
            <person name="Hall N."/>
            <person name="Watson M."/>
            <person name="Adriaenssens E.M."/>
            <person name="Foster-Nyarko E."/>
            <person name="Jarju S."/>
            <person name="Secka A."/>
            <person name="Antonio M."/>
            <person name="Oren A."/>
            <person name="Chaudhuri R.R."/>
            <person name="La Ragione R."/>
            <person name="Hildebrand F."/>
            <person name="Pallen M.J."/>
        </authorList>
    </citation>
    <scope>NUCLEOTIDE SEQUENCE</scope>
    <source>
        <strain evidence="10">ChiGjej1B1-98</strain>
    </source>
</reference>
<dbReference type="GO" id="GO:0008448">
    <property type="term" value="F:N-acetylglucosamine-6-phosphate deacetylase activity"/>
    <property type="evidence" value="ECO:0007669"/>
    <property type="project" value="UniProtKB-EC"/>
</dbReference>
<proteinExistence type="inferred from homology"/>
<reference evidence="10" key="2">
    <citation type="submission" date="2021-04" db="EMBL/GenBank/DDBJ databases">
        <authorList>
            <person name="Gilroy R."/>
        </authorList>
    </citation>
    <scope>NUCLEOTIDE SEQUENCE</scope>
    <source>
        <strain evidence="10">ChiGjej1B1-98</strain>
    </source>
</reference>
<protein>
    <submittedName>
        <fullName evidence="10">N-acetylglucosamine-6-phosphate deacetylase</fullName>
        <ecNumber evidence="10">3.5.1.25</ecNumber>
    </submittedName>
</protein>
<dbReference type="GO" id="GO:0046872">
    <property type="term" value="F:metal ion binding"/>
    <property type="evidence" value="ECO:0007669"/>
    <property type="project" value="UniProtKB-KW"/>
</dbReference>
<keyword evidence="2 8" id="KW-0479">Metal-binding</keyword>
<comment type="similarity">
    <text evidence="1 5">Belongs to the metallo-dependent hydrolases superfamily. NagA family.</text>
</comment>
<dbReference type="Pfam" id="PF01979">
    <property type="entry name" value="Amidohydro_1"/>
    <property type="match status" value="1"/>
</dbReference>